<evidence type="ECO:0000313" key="1">
    <source>
        <dbReference type="EMBL" id="CAA2631138.1"/>
    </source>
</evidence>
<evidence type="ECO:0000313" key="2">
    <source>
        <dbReference type="EMBL" id="CAA7407441.1"/>
    </source>
</evidence>
<protein>
    <submittedName>
        <fullName evidence="1">Uncharacterized protein</fullName>
    </submittedName>
</protein>
<sequence length="30" mass="3543">MYQCKDAPRNLNLEKPINPPTPLRFRALVF</sequence>
<dbReference type="EMBL" id="LR743600">
    <property type="protein sequence ID" value="CAA2631138.1"/>
    <property type="molecule type" value="Genomic_DNA"/>
</dbReference>
<gene>
    <name evidence="1" type="ORF">SI7747_13016784</name>
    <name evidence="2" type="ORF">SI8410_13018119</name>
</gene>
<accession>A0A7I8JKM3</accession>
<organism evidence="1">
    <name type="scientific">Spirodela intermedia</name>
    <name type="common">Intermediate duckweed</name>
    <dbReference type="NCBI Taxonomy" id="51605"/>
    <lineage>
        <taxon>Eukaryota</taxon>
        <taxon>Viridiplantae</taxon>
        <taxon>Streptophyta</taxon>
        <taxon>Embryophyta</taxon>
        <taxon>Tracheophyta</taxon>
        <taxon>Spermatophyta</taxon>
        <taxon>Magnoliopsida</taxon>
        <taxon>Liliopsida</taxon>
        <taxon>Araceae</taxon>
        <taxon>Lemnoideae</taxon>
        <taxon>Spirodela</taxon>
    </lineage>
</organism>
<keyword evidence="3" id="KW-1185">Reference proteome</keyword>
<dbReference type="Proteomes" id="UP000663760">
    <property type="component" value="Chromosome 13"/>
</dbReference>
<proteinExistence type="predicted"/>
<reference evidence="1" key="1">
    <citation type="submission" date="2019-12" db="EMBL/GenBank/DDBJ databases">
        <authorList>
            <person name="Scholz U."/>
            <person name="Mascher M."/>
            <person name="Fiebig A."/>
        </authorList>
    </citation>
    <scope>NUCLEOTIDE SEQUENCE</scope>
</reference>
<name>A0A7I8JKM3_SPIIN</name>
<evidence type="ECO:0000313" key="3">
    <source>
        <dbReference type="Proteomes" id="UP000663760"/>
    </source>
</evidence>
<dbReference type="EMBL" id="LR746276">
    <property type="protein sequence ID" value="CAA7407441.1"/>
    <property type="molecule type" value="Genomic_DNA"/>
</dbReference>
<dbReference type="AlphaFoldDB" id="A0A7I8JKM3"/>